<reference evidence="3" key="1">
    <citation type="submission" date="2025-08" db="UniProtKB">
        <authorList>
            <consortium name="RefSeq"/>
        </authorList>
    </citation>
    <scope>IDENTIFICATION</scope>
    <source>
        <tissue evidence="3">Total insect</tissue>
    </source>
</reference>
<feature type="region of interest" description="Disordered" evidence="1">
    <location>
        <begin position="1"/>
        <end position="74"/>
    </location>
</feature>
<feature type="compositionally biased region" description="Basic and acidic residues" evidence="1">
    <location>
        <begin position="29"/>
        <end position="48"/>
    </location>
</feature>
<feature type="compositionally biased region" description="Basic residues" evidence="1">
    <location>
        <begin position="151"/>
        <end position="169"/>
    </location>
</feature>
<dbReference type="AlphaFoldDB" id="A0A6P8YCF1"/>
<keyword evidence="2" id="KW-1185">Reference proteome</keyword>
<evidence type="ECO:0000256" key="1">
    <source>
        <dbReference type="SAM" id="MobiDB-lite"/>
    </source>
</evidence>
<protein>
    <submittedName>
        <fullName evidence="3">Uncharacterized protein LOC117641023</fullName>
    </submittedName>
</protein>
<organism evidence="3">
    <name type="scientific">Thrips palmi</name>
    <name type="common">Melon thrips</name>
    <dbReference type="NCBI Taxonomy" id="161013"/>
    <lineage>
        <taxon>Eukaryota</taxon>
        <taxon>Metazoa</taxon>
        <taxon>Ecdysozoa</taxon>
        <taxon>Arthropoda</taxon>
        <taxon>Hexapoda</taxon>
        <taxon>Insecta</taxon>
        <taxon>Pterygota</taxon>
        <taxon>Neoptera</taxon>
        <taxon>Paraneoptera</taxon>
        <taxon>Thysanoptera</taxon>
        <taxon>Terebrantia</taxon>
        <taxon>Thripoidea</taxon>
        <taxon>Thripidae</taxon>
        <taxon>Thrips</taxon>
    </lineage>
</organism>
<dbReference type="GeneID" id="117641023"/>
<feature type="compositionally biased region" description="Basic and acidic residues" evidence="1">
    <location>
        <begin position="185"/>
        <end position="232"/>
    </location>
</feature>
<accession>A0A6P8YCF1</accession>
<proteinExistence type="predicted"/>
<sequence>MANRQRESAFHIYETPQECARDVSPSRMESSRECKRDPSPSLGEEAHRWGRGYRLDTGSVHDSTSETDSISSYSSLNSAGALDRSMGYDLSWPRFSPGISHEVIGERSTSDPQQIPAVERQTHQEAPKNDFWCVVCGEFQINEYILRKHMKKRHLKKKERKGTHSKQSLRQRMTSFFGRLFVHGQKNDKKKDDNERKETDISDVKAEMSEQADQHAFTEQRQKVQPSKEEVRGQAGALPVKRPGTPVVAQRRAPAQLEDARRELDELWGRGKRTPSAGSSKAGSEQTSTSKLKTQS</sequence>
<name>A0A6P8YCF1_THRPL</name>
<feature type="region of interest" description="Disordered" evidence="1">
    <location>
        <begin position="180"/>
        <end position="296"/>
    </location>
</feature>
<evidence type="ECO:0000313" key="3">
    <source>
        <dbReference type="RefSeq" id="XP_034234006.1"/>
    </source>
</evidence>
<gene>
    <name evidence="3" type="primary">LOC117641023</name>
</gene>
<dbReference type="KEGG" id="tpal:117641023"/>
<dbReference type="RefSeq" id="XP_034234006.1">
    <property type="nucleotide sequence ID" value="XM_034378115.1"/>
</dbReference>
<feature type="region of interest" description="Disordered" evidence="1">
    <location>
        <begin position="151"/>
        <end position="170"/>
    </location>
</feature>
<dbReference type="Proteomes" id="UP000515158">
    <property type="component" value="Unplaced"/>
</dbReference>
<dbReference type="InParanoid" id="A0A6P8YCF1"/>
<feature type="compositionally biased region" description="Polar residues" evidence="1">
    <location>
        <begin position="276"/>
        <end position="296"/>
    </location>
</feature>
<evidence type="ECO:0000313" key="2">
    <source>
        <dbReference type="Proteomes" id="UP000515158"/>
    </source>
</evidence>
<feature type="compositionally biased region" description="Basic and acidic residues" evidence="1">
    <location>
        <begin position="258"/>
        <end position="269"/>
    </location>
</feature>